<reference evidence="9" key="1">
    <citation type="submission" date="2022-11" db="UniProtKB">
        <authorList>
            <consortium name="WormBaseParasite"/>
        </authorList>
    </citation>
    <scope>IDENTIFICATION</scope>
</reference>
<dbReference type="GO" id="GO:0004993">
    <property type="term" value="F:G protein-coupled serotonin receptor activity"/>
    <property type="evidence" value="ECO:0007669"/>
    <property type="project" value="TreeGrafter"/>
</dbReference>
<keyword evidence="7" id="KW-1133">Transmembrane helix</keyword>
<organism evidence="8 9">
    <name type="scientific">Parascaris univalens</name>
    <name type="common">Nematode worm</name>
    <dbReference type="NCBI Taxonomy" id="6257"/>
    <lineage>
        <taxon>Eukaryota</taxon>
        <taxon>Metazoa</taxon>
        <taxon>Ecdysozoa</taxon>
        <taxon>Nematoda</taxon>
        <taxon>Chromadorea</taxon>
        <taxon>Rhabditida</taxon>
        <taxon>Spirurina</taxon>
        <taxon>Ascaridomorpha</taxon>
        <taxon>Ascaridoidea</taxon>
        <taxon>Ascarididae</taxon>
        <taxon>Parascaris</taxon>
    </lineage>
</organism>
<feature type="transmembrane region" description="Helical" evidence="7">
    <location>
        <begin position="39"/>
        <end position="60"/>
    </location>
</feature>
<evidence type="ECO:0000256" key="4">
    <source>
        <dbReference type="ARBA" id="ARBA00023170"/>
    </source>
</evidence>
<keyword evidence="5" id="KW-0807">Transducer</keyword>
<comment type="subcellular location">
    <subcellularLocation>
        <location evidence="1">Cell membrane</location>
        <topology evidence="1">Multi-pass membrane protein</topology>
    </subcellularLocation>
</comment>
<evidence type="ECO:0000256" key="7">
    <source>
        <dbReference type="SAM" id="Phobius"/>
    </source>
</evidence>
<dbReference type="Proteomes" id="UP000887569">
    <property type="component" value="Unplaced"/>
</dbReference>
<dbReference type="GO" id="GO:0007187">
    <property type="term" value="P:G protein-coupled receptor signaling pathway, coupled to cyclic nucleotide second messenger"/>
    <property type="evidence" value="ECO:0007669"/>
    <property type="project" value="TreeGrafter"/>
</dbReference>
<accession>A0A915BSQ6</accession>
<evidence type="ECO:0000256" key="1">
    <source>
        <dbReference type="ARBA" id="ARBA00004651"/>
    </source>
</evidence>
<evidence type="ECO:0000256" key="6">
    <source>
        <dbReference type="SAM" id="MobiDB-lite"/>
    </source>
</evidence>
<dbReference type="GO" id="GO:0007197">
    <property type="term" value="P:adenylate cyclase-inhibiting G protein-coupled acetylcholine receptor signaling pathway"/>
    <property type="evidence" value="ECO:0007669"/>
    <property type="project" value="TreeGrafter"/>
</dbReference>
<keyword evidence="7" id="KW-0472">Membrane</keyword>
<dbReference type="AlphaFoldDB" id="A0A915BSQ6"/>
<keyword evidence="2" id="KW-1003">Cell membrane</keyword>
<dbReference type="WBParaSite" id="PgR057_g009_t02">
    <property type="protein sequence ID" value="PgR057_g009_t02"/>
    <property type="gene ID" value="PgR057_g009"/>
</dbReference>
<evidence type="ECO:0000313" key="9">
    <source>
        <dbReference type="WBParaSite" id="PgR057_g009_t02"/>
    </source>
</evidence>
<keyword evidence="4" id="KW-0675">Receptor</keyword>
<keyword evidence="8" id="KW-1185">Reference proteome</keyword>
<feature type="region of interest" description="Disordered" evidence="6">
    <location>
        <begin position="140"/>
        <end position="183"/>
    </location>
</feature>
<keyword evidence="3" id="KW-0297">G-protein coupled receptor</keyword>
<evidence type="ECO:0000256" key="3">
    <source>
        <dbReference type="ARBA" id="ARBA00023040"/>
    </source>
</evidence>
<dbReference type="PANTHER" id="PTHR24247">
    <property type="entry name" value="5-HYDROXYTRYPTAMINE RECEPTOR"/>
    <property type="match status" value="1"/>
</dbReference>
<dbReference type="Gene3D" id="1.20.1070.10">
    <property type="entry name" value="Rhodopsin 7-helix transmembrane proteins"/>
    <property type="match status" value="1"/>
</dbReference>
<feature type="compositionally biased region" description="Polar residues" evidence="6">
    <location>
        <begin position="160"/>
        <end position="175"/>
    </location>
</feature>
<protein>
    <submittedName>
        <fullName evidence="9">G-protein coupled receptors family 1 profile domain-containing protein</fullName>
    </submittedName>
</protein>
<dbReference type="GO" id="GO:0016907">
    <property type="term" value="F:G protein-coupled acetylcholine receptor activity"/>
    <property type="evidence" value="ECO:0007669"/>
    <property type="project" value="TreeGrafter"/>
</dbReference>
<proteinExistence type="predicted"/>
<dbReference type="GO" id="GO:0045202">
    <property type="term" value="C:synapse"/>
    <property type="evidence" value="ECO:0007669"/>
    <property type="project" value="TreeGrafter"/>
</dbReference>
<evidence type="ECO:0000313" key="8">
    <source>
        <dbReference type="Proteomes" id="UP000887569"/>
    </source>
</evidence>
<dbReference type="GO" id="GO:0005886">
    <property type="term" value="C:plasma membrane"/>
    <property type="evidence" value="ECO:0007669"/>
    <property type="project" value="UniProtKB-SubCell"/>
</dbReference>
<name>A0A915BSQ6_PARUN</name>
<keyword evidence="7" id="KW-0812">Transmembrane</keyword>
<sequence length="183" mass="20501">TYIISLILWPPWIISWPHIEGRFTSPDKCVVQFIETNQFASVGTAIAAFYLPLAIMIFLYSRVYYETKKRQKEVSRLQAGQLRGSLNKRDLQSTTSSSSLTAKNSFRRNQLLPEINYTSKVRRNSTRRKRSCLKTCLGKSEISSDESSDVGHVNADDASVGSSFYSTHGQSKQSPPTSPLAAT</sequence>
<dbReference type="PANTHER" id="PTHR24247:SF265">
    <property type="entry name" value="MUSCARINIC ACETYLCHOLINE RECEPTOR DM1"/>
    <property type="match status" value="1"/>
</dbReference>
<dbReference type="SUPFAM" id="SSF81321">
    <property type="entry name" value="Family A G protein-coupled receptor-like"/>
    <property type="match status" value="1"/>
</dbReference>
<evidence type="ECO:0000256" key="2">
    <source>
        <dbReference type="ARBA" id="ARBA00022475"/>
    </source>
</evidence>
<evidence type="ECO:0000256" key="5">
    <source>
        <dbReference type="ARBA" id="ARBA00023224"/>
    </source>
</evidence>
<dbReference type="GO" id="GO:0030425">
    <property type="term" value="C:dendrite"/>
    <property type="evidence" value="ECO:0007669"/>
    <property type="project" value="TreeGrafter"/>
</dbReference>